<name>A0ABU6V665_9FABA</name>
<gene>
    <name evidence="1" type="ORF">PIB30_018668</name>
</gene>
<proteinExistence type="predicted"/>
<dbReference type="EMBL" id="JASCZI010151091">
    <property type="protein sequence ID" value="MED6169141.1"/>
    <property type="molecule type" value="Genomic_DNA"/>
</dbReference>
<evidence type="ECO:0008006" key="3">
    <source>
        <dbReference type="Google" id="ProtNLM"/>
    </source>
</evidence>
<dbReference type="Proteomes" id="UP001341840">
    <property type="component" value="Unassembled WGS sequence"/>
</dbReference>
<organism evidence="1 2">
    <name type="scientific">Stylosanthes scabra</name>
    <dbReference type="NCBI Taxonomy" id="79078"/>
    <lineage>
        <taxon>Eukaryota</taxon>
        <taxon>Viridiplantae</taxon>
        <taxon>Streptophyta</taxon>
        <taxon>Embryophyta</taxon>
        <taxon>Tracheophyta</taxon>
        <taxon>Spermatophyta</taxon>
        <taxon>Magnoliopsida</taxon>
        <taxon>eudicotyledons</taxon>
        <taxon>Gunneridae</taxon>
        <taxon>Pentapetalae</taxon>
        <taxon>rosids</taxon>
        <taxon>fabids</taxon>
        <taxon>Fabales</taxon>
        <taxon>Fabaceae</taxon>
        <taxon>Papilionoideae</taxon>
        <taxon>50 kb inversion clade</taxon>
        <taxon>dalbergioids sensu lato</taxon>
        <taxon>Dalbergieae</taxon>
        <taxon>Pterocarpus clade</taxon>
        <taxon>Stylosanthes</taxon>
    </lineage>
</organism>
<keyword evidence="2" id="KW-1185">Reference proteome</keyword>
<evidence type="ECO:0000313" key="1">
    <source>
        <dbReference type="EMBL" id="MED6169141.1"/>
    </source>
</evidence>
<comment type="caution">
    <text evidence="1">The sequence shown here is derived from an EMBL/GenBank/DDBJ whole genome shotgun (WGS) entry which is preliminary data.</text>
</comment>
<evidence type="ECO:0000313" key="2">
    <source>
        <dbReference type="Proteomes" id="UP001341840"/>
    </source>
</evidence>
<protein>
    <recommendedName>
        <fullName evidence="3">RNase H type-1 domain-containing protein</fullName>
    </recommendedName>
</protein>
<reference evidence="1 2" key="1">
    <citation type="journal article" date="2023" name="Plants (Basel)">
        <title>Bridging the Gap: Combining Genomics and Transcriptomics Approaches to Understand Stylosanthes scabra, an Orphan Legume from the Brazilian Caatinga.</title>
        <authorList>
            <person name="Ferreira-Neto J.R.C."/>
            <person name="da Silva M.D."/>
            <person name="Binneck E."/>
            <person name="de Melo N.F."/>
            <person name="da Silva R.H."/>
            <person name="de Melo A.L.T.M."/>
            <person name="Pandolfi V."/>
            <person name="Bustamante F.O."/>
            <person name="Brasileiro-Vidal A.C."/>
            <person name="Benko-Iseppon A.M."/>
        </authorList>
    </citation>
    <scope>NUCLEOTIDE SEQUENCE [LARGE SCALE GENOMIC DNA]</scope>
    <source>
        <tissue evidence="1">Leaves</tissue>
    </source>
</reference>
<accession>A0ABU6V665</accession>
<sequence>MIHNIESEGVLGQGWRQWCMYKEEVSRYVVGGYFREERGAVKVWMGEEVEANNQGEAYLEGIESAVQFLLEDLSIRDENTVIYLDRKNFVAWINGGHECCWENRFLRNKLYASSIPTLLDGNAEGDR</sequence>